<dbReference type="Proteomes" id="UP001449795">
    <property type="component" value="Chromosome"/>
</dbReference>
<dbReference type="PANTHER" id="PTHR43639">
    <property type="entry name" value="OXIDOREDUCTASE, SHORT-CHAIN DEHYDROGENASE/REDUCTASE FAMILY (AFU_ORTHOLOGUE AFUA_5G02870)"/>
    <property type="match status" value="1"/>
</dbReference>
<feature type="domain" description="Ketoreductase" evidence="3">
    <location>
        <begin position="27"/>
        <end position="207"/>
    </location>
</feature>
<dbReference type="PROSITE" id="PS00061">
    <property type="entry name" value="ADH_SHORT"/>
    <property type="match status" value="1"/>
</dbReference>
<dbReference type="PRINTS" id="PR00081">
    <property type="entry name" value="GDHRDH"/>
</dbReference>
<evidence type="ECO:0000313" key="4">
    <source>
        <dbReference type="EMBL" id="XAE43602.1"/>
    </source>
</evidence>
<evidence type="ECO:0000256" key="1">
    <source>
        <dbReference type="ARBA" id="ARBA00006484"/>
    </source>
</evidence>
<organism evidence="4 5">
    <name type="scientific">Nguyenibacter vanlangensis</name>
    <dbReference type="NCBI Taxonomy" id="1216886"/>
    <lineage>
        <taxon>Bacteria</taxon>
        <taxon>Pseudomonadati</taxon>
        <taxon>Pseudomonadota</taxon>
        <taxon>Alphaproteobacteria</taxon>
        <taxon>Acetobacterales</taxon>
        <taxon>Acetobacteraceae</taxon>
        <taxon>Nguyenibacter</taxon>
    </lineage>
</organism>
<dbReference type="InterPro" id="IPR036291">
    <property type="entry name" value="NAD(P)-bd_dom_sf"/>
</dbReference>
<evidence type="ECO:0000256" key="2">
    <source>
        <dbReference type="ARBA" id="ARBA00023002"/>
    </source>
</evidence>
<comment type="similarity">
    <text evidence="1">Belongs to the short-chain dehydrogenases/reductases (SDR) family.</text>
</comment>
<proteinExistence type="inferred from homology"/>
<dbReference type="PANTHER" id="PTHR43639:SF1">
    <property type="entry name" value="SHORT-CHAIN DEHYDROGENASE_REDUCTASE FAMILY PROTEIN"/>
    <property type="match status" value="1"/>
</dbReference>
<dbReference type="InterPro" id="IPR020904">
    <property type="entry name" value="Sc_DH/Rdtase_CS"/>
</dbReference>
<accession>A0ABZ3D7Y0</accession>
<reference evidence="4 5" key="1">
    <citation type="submission" date="2024-04" db="EMBL/GenBank/DDBJ databases">
        <title>Complete genome sequence of Nguyenibacter vanlangesis HBCM-1154, a strain capable of nitrogen fixation, IAA production, and phosphorus solubilization isolated from sugarcane soil.</title>
        <authorList>
            <person name="MY HANH P."/>
        </authorList>
    </citation>
    <scope>NUCLEOTIDE SEQUENCE [LARGE SCALE GENOMIC DNA]</scope>
    <source>
        <strain evidence="4 5">HBCM 1154</strain>
    </source>
</reference>
<sequence>MSGAAHQDADAGADAGAFAHYPSLVGRSVLVTGGASGIGEALVRAFAGQGARVAFLDRDGAAGARLAEALRANGRDVLFLSCDLADVAALRRAVADAARANGPVEILLNNAGYDQRHTLDEVDEALWESLSAVNIRAQFFAAQAVAPGMRQMGRGSIICLGSTGWMQKNAGYPVYATAKAAVKGLVNSLARELGPFRIRVNALVPGWVMTERQLRLWVTPEGEKEIDRAQCLPGRVRPGDIARMALFLAADDSRMCTGQDFIVDGGWV</sequence>
<dbReference type="PRINTS" id="PR00080">
    <property type="entry name" value="SDRFAMILY"/>
</dbReference>
<dbReference type="InterPro" id="IPR002347">
    <property type="entry name" value="SDR_fam"/>
</dbReference>
<gene>
    <name evidence="4" type="ORF">AAC691_03915</name>
</gene>
<dbReference type="EMBL" id="CP152276">
    <property type="protein sequence ID" value="XAE43602.1"/>
    <property type="molecule type" value="Genomic_DNA"/>
</dbReference>
<dbReference type="InterPro" id="IPR057326">
    <property type="entry name" value="KR_dom"/>
</dbReference>
<dbReference type="EC" id="1.-.-.-" evidence="4"/>
<evidence type="ECO:0000313" key="5">
    <source>
        <dbReference type="Proteomes" id="UP001449795"/>
    </source>
</evidence>
<dbReference type="Gene3D" id="3.40.50.720">
    <property type="entry name" value="NAD(P)-binding Rossmann-like Domain"/>
    <property type="match status" value="1"/>
</dbReference>
<protein>
    <submittedName>
        <fullName evidence="4">SDR family oxidoreductase</fullName>
        <ecNumber evidence="4">1.-.-.-</ecNumber>
    </submittedName>
</protein>
<dbReference type="Pfam" id="PF13561">
    <property type="entry name" value="adh_short_C2"/>
    <property type="match status" value="1"/>
</dbReference>
<dbReference type="RefSeq" id="WP_342629011.1">
    <property type="nucleotide sequence ID" value="NZ_CP152276.1"/>
</dbReference>
<dbReference type="SUPFAM" id="SSF51735">
    <property type="entry name" value="NAD(P)-binding Rossmann-fold domains"/>
    <property type="match status" value="1"/>
</dbReference>
<dbReference type="CDD" id="cd05233">
    <property type="entry name" value="SDR_c"/>
    <property type="match status" value="1"/>
</dbReference>
<keyword evidence="2 4" id="KW-0560">Oxidoreductase</keyword>
<name>A0ABZ3D7Y0_9PROT</name>
<keyword evidence="5" id="KW-1185">Reference proteome</keyword>
<dbReference type="GO" id="GO:0016491">
    <property type="term" value="F:oxidoreductase activity"/>
    <property type="evidence" value="ECO:0007669"/>
    <property type="project" value="UniProtKB-KW"/>
</dbReference>
<dbReference type="SMART" id="SM00822">
    <property type="entry name" value="PKS_KR"/>
    <property type="match status" value="1"/>
</dbReference>
<evidence type="ECO:0000259" key="3">
    <source>
        <dbReference type="SMART" id="SM00822"/>
    </source>
</evidence>